<feature type="binding site" evidence="5">
    <location>
        <position position="160"/>
    </location>
    <ligand>
        <name>FAD</name>
        <dbReference type="ChEBI" id="CHEBI:57692"/>
    </ligand>
</feature>
<evidence type="ECO:0000256" key="3">
    <source>
        <dbReference type="ARBA" id="ARBA00022630"/>
    </source>
</evidence>
<dbReference type="InterPro" id="IPR012132">
    <property type="entry name" value="GMC_OxRdtase"/>
</dbReference>
<dbReference type="InterPro" id="IPR000172">
    <property type="entry name" value="GMC_OxRdtase_N"/>
</dbReference>
<feature type="region of interest" description="Disordered" evidence="6">
    <location>
        <begin position="499"/>
        <end position="518"/>
    </location>
</feature>
<proteinExistence type="inferred from homology"/>
<dbReference type="InParanoid" id="A0A6P8ZHW8"/>
<dbReference type="KEGG" id="tpal:117640299"/>
<evidence type="ECO:0000256" key="4">
    <source>
        <dbReference type="ARBA" id="ARBA00022827"/>
    </source>
</evidence>
<dbReference type="GeneID" id="117640299"/>
<dbReference type="PANTHER" id="PTHR11552">
    <property type="entry name" value="GLUCOSE-METHANOL-CHOLINE GMC OXIDOREDUCTASE"/>
    <property type="match status" value="1"/>
</dbReference>
<dbReference type="InterPro" id="IPR036188">
    <property type="entry name" value="FAD/NAD-bd_sf"/>
</dbReference>
<sequence length="518" mass="56404">MPSTPEATNCGGKGCVFPLPFGTGGGSSVNGMMYVRGCSGDFDRWCALVDDPRWCYTNALNYFKRSEKNFEIISRYHSALGPMSVSWPPHNYGTAKAFEGAFAAKGYSRVDDINGPGQIGYSRIQTTTGCGKRSSTYRAFVEPALKSNRPGLTVLTYADVQKVLLREGTNAGDPPLAYGVEYTDAGGVDRTAYAAKEVIITAGALHSPQILMCSGIGPCSDIEAANLRCWVDRPGVGQNLQDHPRPTAMEFKCPLCDVDWNTRKRDLNEYDLLHLGALTEAAILQLTAFVNTGIEGAGLPEKCPDLQIILLGATESKDGERCMDNDVWRHNIVKWLPAVLHPESRGEVTLDPSDPFGRPVVTLGYFTSQNDVKVAIRGLEMGVAMADELAKRGLILDRTPIPPCRDFEFATREYWECAINATSYTLWHFSGTCSMGKITNPLAVVDSSLRVIGVDGLSVCDASVMPFVTSGNTNAPTCMIAEQCADLVRARHGLPEYRESPFPEPPFQDPPFSEPPFG</sequence>
<evidence type="ECO:0000259" key="7">
    <source>
        <dbReference type="PROSITE" id="PS00624"/>
    </source>
</evidence>
<gene>
    <name evidence="9" type="primary">LOC117640299</name>
</gene>
<feature type="compositionally biased region" description="Pro residues" evidence="6">
    <location>
        <begin position="502"/>
        <end position="518"/>
    </location>
</feature>
<dbReference type="OrthoDB" id="269227at2759"/>
<reference evidence="9" key="1">
    <citation type="submission" date="2025-08" db="UniProtKB">
        <authorList>
            <consortium name="RefSeq"/>
        </authorList>
    </citation>
    <scope>IDENTIFICATION</scope>
    <source>
        <tissue evidence="9">Total insect</tissue>
    </source>
</reference>
<dbReference type="AlphaFoldDB" id="A0A6P8ZHW8"/>
<dbReference type="Gene3D" id="3.30.560.10">
    <property type="entry name" value="Glucose Oxidase, domain 3"/>
    <property type="match status" value="1"/>
</dbReference>
<dbReference type="PANTHER" id="PTHR11552:SF147">
    <property type="entry name" value="CHOLINE DEHYDROGENASE, MITOCHONDRIAL"/>
    <property type="match status" value="1"/>
</dbReference>
<dbReference type="PIRSF" id="PIRSF000137">
    <property type="entry name" value="Alcohol_oxidase"/>
    <property type="match status" value="1"/>
</dbReference>
<name>A0A6P8ZHW8_THRPL</name>
<feature type="binding site" evidence="5">
    <location>
        <begin position="427"/>
        <end position="428"/>
    </location>
    <ligand>
        <name>FAD</name>
        <dbReference type="ChEBI" id="CHEBI:57692"/>
    </ligand>
</feature>
<dbReference type="Pfam" id="PF00732">
    <property type="entry name" value="GMC_oxred_N"/>
    <property type="match status" value="1"/>
</dbReference>
<dbReference type="GO" id="GO:0016614">
    <property type="term" value="F:oxidoreductase activity, acting on CH-OH group of donors"/>
    <property type="evidence" value="ECO:0007669"/>
    <property type="project" value="InterPro"/>
</dbReference>
<evidence type="ECO:0000256" key="6">
    <source>
        <dbReference type="SAM" id="MobiDB-lite"/>
    </source>
</evidence>
<evidence type="ECO:0000313" key="9">
    <source>
        <dbReference type="RefSeq" id="XP_034232579.1"/>
    </source>
</evidence>
<comment type="cofactor">
    <cofactor evidence="1 5">
        <name>FAD</name>
        <dbReference type="ChEBI" id="CHEBI:57692"/>
    </cofactor>
</comment>
<organism evidence="9">
    <name type="scientific">Thrips palmi</name>
    <name type="common">Melon thrips</name>
    <dbReference type="NCBI Taxonomy" id="161013"/>
    <lineage>
        <taxon>Eukaryota</taxon>
        <taxon>Metazoa</taxon>
        <taxon>Ecdysozoa</taxon>
        <taxon>Arthropoda</taxon>
        <taxon>Hexapoda</taxon>
        <taxon>Insecta</taxon>
        <taxon>Pterygota</taxon>
        <taxon>Neoptera</taxon>
        <taxon>Paraneoptera</taxon>
        <taxon>Thysanoptera</taxon>
        <taxon>Terebrantia</taxon>
        <taxon>Thripoidea</taxon>
        <taxon>Thripidae</taxon>
        <taxon>Thrips</taxon>
    </lineage>
</organism>
<keyword evidence="4 5" id="KW-0274">FAD</keyword>
<dbReference type="Gene3D" id="3.50.50.60">
    <property type="entry name" value="FAD/NAD(P)-binding domain"/>
    <property type="match status" value="1"/>
</dbReference>
<keyword evidence="8" id="KW-1185">Reference proteome</keyword>
<evidence type="ECO:0000256" key="1">
    <source>
        <dbReference type="ARBA" id="ARBA00001974"/>
    </source>
</evidence>
<dbReference type="SUPFAM" id="SSF54373">
    <property type="entry name" value="FAD-linked reductases, C-terminal domain"/>
    <property type="match status" value="1"/>
</dbReference>
<dbReference type="SUPFAM" id="SSF51905">
    <property type="entry name" value="FAD/NAD(P)-binding domain"/>
    <property type="match status" value="1"/>
</dbReference>
<dbReference type="Proteomes" id="UP000515158">
    <property type="component" value="Unplaced"/>
</dbReference>
<dbReference type="PROSITE" id="PS00624">
    <property type="entry name" value="GMC_OXRED_2"/>
    <property type="match status" value="1"/>
</dbReference>
<comment type="similarity">
    <text evidence="2">Belongs to the GMC oxidoreductase family.</text>
</comment>
<dbReference type="Pfam" id="PF05199">
    <property type="entry name" value="GMC_oxred_C"/>
    <property type="match status" value="1"/>
</dbReference>
<dbReference type="RefSeq" id="XP_034232579.1">
    <property type="nucleotide sequence ID" value="XM_034376688.1"/>
</dbReference>
<protein>
    <submittedName>
        <fullName evidence="9">Glucose dehydrogenase [FAD, quinone]-like isoform X1</fullName>
    </submittedName>
</protein>
<evidence type="ECO:0000313" key="8">
    <source>
        <dbReference type="Proteomes" id="UP000515158"/>
    </source>
</evidence>
<evidence type="ECO:0000256" key="2">
    <source>
        <dbReference type="ARBA" id="ARBA00010790"/>
    </source>
</evidence>
<dbReference type="InterPro" id="IPR007867">
    <property type="entry name" value="GMC_OxRtase_C"/>
</dbReference>
<accession>A0A6P8ZHW8</accession>
<feature type="domain" description="Glucose-methanol-choline oxidoreductase N-terminal" evidence="7">
    <location>
        <begin position="203"/>
        <end position="217"/>
    </location>
</feature>
<evidence type="ECO:0000256" key="5">
    <source>
        <dbReference type="PIRSR" id="PIRSR000137-2"/>
    </source>
</evidence>
<dbReference type="GO" id="GO:0050660">
    <property type="term" value="F:flavin adenine dinucleotide binding"/>
    <property type="evidence" value="ECO:0007669"/>
    <property type="project" value="InterPro"/>
</dbReference>
<keyword evidence="3" id="KW-0285">Flavoprotein</keyword>